<dbReference type="EMBL" id="LN609398">
    <property type="protein sequence ID" value="CEF60264.1"/>
    <property type="molecule type" value="Genomic_DNA"/>
</dbReference>
<sequence>MHYVFCPACFLSQNPRKSRKVLLNSLMLHFLNYHGWRQSENVKFYCVEEACRDVNRNEHRTSIIKGIRKKGQMQLKSYYNHCLLKHTKSIRNDDETKKCDKNIK</sequence>
<proteinExistence type="predicted"/>
<dbReference type="WormBase" id="SRAE_X000200200">
    <property type="protein sequence ID" value="SRP02746"/>
    <property type="gene ID" value="WBGene00267580"/>
</dbReference>
<dbReference type="GeneID" id="36385074"/>
<keyword evidence="2" id="KW-1185">Reference proteome</keyword>
<reference evidence="2" key="2">
    <citation type="submission" date="2014-09" db="EMBL/GenBank/DDBJ databases">
        <authorList>
            <person name="Martin A.A."/>
        </authorList>
    </citation>
    <scope>NUCLEOTIDE SEQUENCE</scope>
    <source>
        <strain evidence="2">ED321</strain>
    </source>
</reference>
<dbReference type="WBParaSite" id="SRAE_X000200200.1">
    <property type="protein sequence ID" value="SRAE_X000200200.1"/>
    <property type="gene ID" value="WBGene00267580"/>
</dbReference>
<evidence type="ECO:0000313" key="2">
    <source>
        <dbReference type="Proteomes" id="UP000035682"/>
    </source>
</evidence>
<accession>A0A090KYJ1</accession>
<reference evidence="1" key="1">
    <citation type="submission" date="2014-09" db="EMBL/GenBank/DDBJ databases">
        <authorList>
            <person name="Aslett A.Martin."/>
        </authorList>
    </citation>
    <scope>NUCLEOTIDE SEQUENCE</scope>
    <source>
        <strain evidence="1">ED321 Heterogonic</strain>
    </source>
</reference>
<protein>
    <submittedName>
        <fullName evidence="1 3">Uncharacterized protein</fullName>
    </submittedName>
</protein>
<dbReference type="AlphaFoldDB" id="A0A090KYJ1"/>
<name>A0A090KYJ1_STRRB</name>
<gene>
    <name evidence="1 3 4" type="ORF">SRAE_X000200200</name>
</gene>
<evidence type="ECO:0000313" key="3">
    <source>
        <dbReference type="WBParaSite" id="SRAE_X000200200.1"/>
    </source>
</evidence>
<dbReference type="CTD" id="36385074"/>
<dbReference type="RefSeq" id="XP_024499473.1">
    <property type="nucleotide sequence ID" value="XM_024642874.1"/>
</dbReference>
<evidence type="ECO:0000313" key="1">
    <source>
        <dbReference type="EMBL" id="CEF60264.1"/>
    </source>
</evidence>
<reference evidence="3" key="3">
    <citation type="submission" date="2020-12" db="UniProtKB">
        <authorList>
            <consortium name="WormBaseParasite"/>
        </authorList>
    </citation>
    <scope>IDENTIFICATION</scope>
</reference>
<organism evidence="1">
    <name type="scientific">Strongyloides ratti</name>
    <name type="common">Parasitic roundworm</name>
    <dbReference type="NCBI Taxonomy" id="34506"/>
    <lineage>
        <taxon>Eukaryota</taxon>
        <taxon>Metazoa</taxon>
        <taxon>Ecdysozoa</taxon>
        <taxon>Nematoda</taxon>
        <taxon>Chromadorea</taxon>
        <taxon>Rhabditida</taxon>
        <taxon>Tylenchina</taxon>
        <taxon>Panagrolaimomorpha</taxon>
        <taxon>Strongyloidoidea</taxon>
        <taxon>Strongyloididae</taxon>
        <taxon>Strongyloides</taxon>
    </lineage>
</organism>
<dbReference type="Proteomes" id="UP000035682">
    <property type="component" value="Unplaced"/>
</dbReference>
<evidence type="ECO:0000313" key="4">
    <source>
        <dbReference type="WormBase" id="SRAE_X000200200"/>
    </source>
</evidence>